<name>A0A075ACM9_OPIVI</name>
<evidence type="ECO:0000313" key="2">
    <source>
        <dbReference type="Proteomes" id="UP000054324"/>
    </source>
</evidence>
<dbReference type="Proteomes" id="UP000054324">
    <property type="component" value="Unassembled WGS sequence"/>
</dbReference>
<evidence type="ECO:0000313" key="1">
    <source>
        <dbReference type="EMBL" id="KER33670.1"/>
    </source>
</evidence>
<organism evidence="1 2">
    <name type="scientific">Opisthorchis viverrini</name>
    <name type="common">Southeast Asian liver fluke</name>
    <dbReference type="NCBI Taxonomy" id="6198"/>
    <lineage>
        <taxon>Eukaryota</taxon>
        <taxon>Metazoa</taxon>
        <taxon>Spiralia</taxon>
        <taxon>Lophotrochozoa</taxon>
        <taxon>Platyhelminthes</taxon>
        <taxon>Trematoda</taxon>
        <taxon>Digenea</taxon>
        <taxon>Opisthorchiida</taxon>
        <taxon>Opisthorchiata</taxon>
        <taxon>Opisthorchiidae</taxon>
        <taxon>Opisthorchis</taxon>
    </lineage>
</organism>
<dbReference type="RefSeq" id="XP_009162621.1">
    <property type="nucleotide sequence ID" value="XM_009164357.1"/>
</dbReference>
<protein>
    <submittedName>
        <fullName evidence="1">Uncharacterized protein</fullName>
    </submittedName>
</protein>
<dbReference type="CTD" id="20314741"/>
<dbReference type="KEGG" id="ovi:T265_00553"/>
<reference evidence="1 2" key="1">
    <citation type="submission" date="2013-11" db="EMBL/GenBank/DDBJ databases">
        <title>Opisthorchis viverrini - life in the bile duct.</title>
        <authorList>
            <person name="Young N.D."/>
            <person name="Nagarajan N."/>
            <person name="Lin S.J."/>
            <person name="Korhonen P.K."/>
            <person name="Jex A.R."/>
            <person name="Hall R.S."/>
            <person name="Safavi-Hemami H."/>
            <person name="Kaewkong W."/>
            <person name="Bertrand D."/>
            <person name="Gao S."/>
            <person name="Seet Q."/>
            <person name="Wongkham S."/>
            <person name="Teh B.T."/>
            <person name="Wongkham C."/>
            <person name="Intapan P.M."/>
            <person name="Maleewong W."/>
            <person name="Yang X."/>
            <person name="Hu M."/>
            <person name="Wang Z."/>
            <person name="Hofmann A."/>
            <person name="Sternberg P.W."/>
            <person name="Tan P."/>
            <person name="Wang J."/>
            <person name="Gasser R.B."/>
        </authorList>
    </citation>
    <scope>NUCLEOTIDE SEQUENCE [LARGE SCALE GENOMIC DNA]</scope>
</reference>
<dbReference type="GeneID" id="20314741"/>
<dbReference type="AlphaFoldDB" id="A0A075ACM9"/>
<proteinExistence type="predicted"/>
<accession>A0A075ACM9</accession>
<gene>
    <name evidence="1" type="ORF">T265_00553</name>
</gene>
<dbReference type="EMBL" id="KL596623">
    <property type="protein sequence ID" value="KER33670.1"/>
    <property type="molecule type" value="Genomic_DNA"/>
</dbReference>
<sequence length="147" mass="16478">MPPEGSTRAGILPGCPSRFPRQGKWSGGGQIRTTDPSCLGYGSVHFTSSGEQTEVKMASEMFIIIDSQQSVFNTDASMPYNHDLFESLIVKKRVKMSAGWWPRHLLFKVFSPPVKAFLLIRDDRSILMTDASTHRWFPGTGRTDQLK</sequence>
<keyword evidence="2" id="KW-1185">Reference proteome</keyword>
<dbReference type="OrthoDB" id="2190767at2759"/>